<dbReference type="InterPro" id="IPR018212">
    <property type="entry name" value="Na/solute_symporter_CS"/>
</dbReference>
<evidence type="ECO:0000256" key="8">
    <source>
        <dbReference type="ARBA" id="ARBA00023065"/>
    </source>
</evidence>
<proteinExistence type="inferred from homology"/>
<dbReference type="InterPro" id="IPR001734">
    <property type="entry name" value="Na/solute_symporter"/>
</dbReference>
<dbReference type="AlphaFoldDB" id="A0A9Q1HHV0"/>
<evidence type="ECO:0000313" key="16">
    <source>
        <dbReference type="Proteomes" id="UP001152320"/>
    </source>
</evidence>
<dbReference type="Gene3D" id="1.20.1730.10">
    <property type="entry name" value="Sodium/glucose cotransporter"/>
    <property type="match status" value="1"/>
</dbReference>
<comment type="catalytic activity">
    <reaction evidence="12">
        <text>iodide(out) + 2 Na(+)(out) = iodide(in) + 2 Na(+)(in)</text>
        <dbReference type="Rhea" id="RHEA:71207"/>
        <dbReference type="ChEBI" id="CHEBI:16382"/>
        <dbReference type="ChEBI" id="CHEBI:29101"/>
    </reaction>
</comment>
<dbReference type="PANTHER" id="PTHR42985">
    <property type="entry name" value="SODIUM-COUPLED MONOCARBOXYLATE TRANSPORTER"/>
    <property type="match status" value="1"/>
</dbReference>
<sequence length="612" mass="65734">MATENVLSVVDYIVLVFFLLVSAAIGIYHATCSGRQSTSSEYFLADRSMSAFPVSVSLAVSVISAITFLGTPALSYVSGPAYWVNMFGRILSGIFTSLVICPVFYNLKITSIYEYMETRFNVTVRYITVFIHILSTLLVLGVIVYGPALALNVVTGLSLYGSIVAVGLVCTFYSTIGGIKAVVWSDLFQQSSVMVIGFILIIVVGCVQVGGVAEVWSRAEQGMRTTLFDFRVDPTITLAFWPTVIGGAVLMAGYAGTNQNQAQRYLTCKDVRSAKLAVFLGFTWMGILENLAVVAGLVIFSFYYGCDPLTSGKISKTDQILPYYVVDVFGEVPGLTGLLVSAVFSASLSTVSTAINSIATVFGEDVVKKIWPHLPDRKFTMIVKIASVFNGFLFMALAFVASVSGSLVIKVGQSIVGALNGPVLATFLLGILVPRGNAKGATTGLIVGALLGMWLLIAGLFYPSQSFGLPFSTDLCPSSDSINVTHVYTTMYTSSEPPITTTLASDDGPADVTWLYSVSFLYLSIMTAIPTFLIAFVVSLLSCRGNKPVDVSLLSPVVLSLYRCLPPSCQEVIFLEDVYSGKGQDDEVKSIDVKAKEEKSGEVNIVYDSTNL</sequence>
<evidence type="ECO:0000256" key="12">
    <source>
        <dbReference type="ARBA" id="ARBA00036099"/>
    </source>
</evidence>
<feature type="transmembrane region" description="Helical" evidence="14">
    <location>
        <begin position="338"/>
        <end position="362"/>
    </location>
</feature>
<comment type="caution">
    <text evidence="15">The sequence shown here is derived from an EMBL/GenBank/DDBJ whole genome shotgun (WGS) entry which is preliminary data.</text>
</comment>
<evidence type="ECO:0000256" key="11">
    <source>
        <dbReference type="ARBA" id="ARBA00023201"/>
    </source>
</evidence>
<dbReference type="OrthoDB" id="6132759at2759"/>
<gene>
    <name evidence="15" type="ORF">HOLleu_08410</name>
</gene>
<keyword evidence="10" id="KW-0325">Glycoprotein</keyword>
<evidence type="ECO:0000256" key="2">
    <source>
        <dbReference type="ARBA" id="ARBA00006434"/>
    </source>
</evidence>
<comment type="similarity">
    <text evidence="2 13">Belongs to the sodium:solute symporter (SSF) (TC 2.A.21) family.</text>
</comment>
<dbReference type="PROSITE" id="PS50283">
    <property type="entry name" value="NA_SOLUT_SYMP_3"/>
    <property type="match status" value="1"/>
</dbReference>
<dbReference type="Proteomes" id="UP001152320">
    <property type="component" value="Chromosome 3"/>
</dbReference>
<feature type="transmembrane region" description="Helical" evidence="14">
    <location>
        <begin position="514"/>
        <end position="538"/>
    </location>
</feature>
<evidence type="ECO:0000256" key="13">
    <source>
        <dbReference type="RuleBase" id="RU362091"/>
    </source>
</evidence>
<comment type="subcellular location">
    <subcellularLocation>
        <location evidence="1">Cell membrane</location>
        <topology evidence="1">Multi-pass membrane protein</topology>
    </subcellularLocation>
</comment>
<evidence type="ECO:0000313" key="15">
    <source>
        <dbReference type="EMBL" id="KAJ8045403.1"/>
    </source>
</evidence>
<evidence type="ECO:0000256" key="7">
    <source>
        <dbReference type="ARBA" id="ARBA00023053"/>
    </source>
</evidence>
<dbReference type="InterPro" id="IPR038377">
    <property type="entry name" value="Na/Glc_symporter_sf"/>
</dbReference>
<dbReference type="GO" id="GO:0098660">
    <property type="term" value="P:inorganic ion transmembrane transport"/>
    <property type="evidence" value="ECO:0007669"/>
    <property type="project" value="UniProtKB-ARBA"/>
</dbReference>
<keyword evidence="16" id="KW-1185">Reference proteome</keyword>
<feature type="transmembrane region" description="Helical" evidence="14">
    <location>
        <begin position="445"/>
        <end position="462"/>
    </location>
</feature>
<dbReference type="PANTHER" id="PTHR42985:SF40">
    <property type="entry name" value="LD47995P-RELATED"/>
    <property type="match status" value="1"/>
</dbReference>
<feature type="transmembrane region" description="Helical" evidence="14">
    <location>
        <begin position="382"/>
        <end position="409"/>
    </location>
</feature>
<keyword evidence="7" id="KW-0915">Sodium</keyword>
<feature type="transmembrane region" description="Helical" evidence="14">
    <location>
        <begin position="415"/>
        <end position="433"/>
    </location>
</feature>
<keyword evidence="3" id="KW-0813">Transport</keyword>
<protein>
    <submittedName>
        <fullName evidence="15">Sodium-coupled monocarboxylate transporter 2</fullName>
    </submittedName>
</protein>
<name>A0A9Q1HHV0_HOLLE</name>
<keyword evidence="9 14" id="KW-0472">Membrane</keyword>
<keyword evidence="11" id="KW-0739">Sodium transport</keyword>
<reference evidence="15" key="1">
    <citation type="submission" date="2021-10" db="EMBL/GenBank/DDBJ databases">
        <title>Tropical sea cucumber genome reveals ecological adaptation and Cuvierian tubules defense mechanism.</title>
        <authorList>
            <person name="Chen T."/>
        </authorList>
    </citation>
    <scope>NUCLEOTIDE SEQUENCE</scope>
    <source>
        <strain evidence="15">Nanhai2018</strain>
        <tissue evidence="15">Muscle</tissue>
    </source>
</reference>
<keyword evidence="4" id="KW-1003">Cell membrane</keyword>
<dbReference type="GO" id="GO:0006814">
    <property type="term" value="P:sodium ion transport"/>
    <property type="evidence" value="ECO:0007669"/>
    <property type="project" value="UniProtKB-KW"/>
</dbReference>
<feature type="transmembrane region" description="Helical" evidence="14">
    <location>
        <begin position="195"/>
        <end position="216"/>
    </location>
</feature>
<dbReference type="EMBL" id="JAIZAY010000003">
    <property type="protein sequence ID" value="KAJ8045403.1"/>
    <property type="molecule type" value="Genomic_DNA"/>
</dbReference>
<evidence type="ECO:0000256" key="1">
    <source>
        <dbReference type="ARBA" id="ARBA00004651"/>
    </source>
</evidence>
<organism evidence="15 16">
    <name type="scientific">Holothuria leucospilota</name>
    <name type="common">Black long sea cucumber</name>
    <name type="synonym">Mertensiothuria leucospilota</name>
    <dbReference type="NCBI Taxonomy" id="206669"/>
    <lineage>
        <taxon>Eukaryota</taxon>
        <taxon>Metazoa</taxon>
        <taxon>Echinodermata</taxon>
        <taxon>Eleutherozoa</taxon>
        <taxon>Echinozoa</taxon>
        <taxon>Holothuroidea</taxon>
        <taxon>Aspidochirotacea</taxon>
        <taxon>Aspidochirotida</taxon>
        <taxon>Holothuriidae</taxon>
        <taxon>Holothuria</taxon>
    </lineage>
</organism>
<feature type="transmembrane region" description="Helical" evidence="14">
    <location>
        <begin position="276"/>
        <end position="304"/>
    </location>
</feature>
<dbReference type="GO" id="GO:0005886">
    <property type="term" value="C:plasma membrane"/>
    <property type="evidence" value="ECO:0007669"/>
    <property type="project" value="UniProtKB-SubCell"/>
</dbReference>
<dbReference type="GO" id="GO:0015293">
    <property type="term" value="F:symporter activity"/>
    <property type="evidence" value="ECO:0007669"/>
    <property type="project" value="TreeGrafter"/>
</dbReference>
<feature type="transmembrane region" description="Helical" evidence="14">
    <location>
        <begin position="12"/>
        <end position="30"/>
    </location>
</feature>
<feature type="transmembrane region" description="Helical" evidence="14">
    <location>
        <begin position="157"/>
        <end position="183"/>
    </location>
</feature>
<keyword evidence="5 14" id="KW-0812">Transmembrane</keyword>
<evidence type="ECO:0000256" key="4">
    <source>
        <dbReference type="ARBA" id="ARBA00022475"/>
    </source>
</evidence>
<evidence type="ECO:0000256" key="14">
    <source>
        <dbReference type="SAM" id="Phobius"/>
    </source>
</evidence>
<evidence type="ECO:0000256" key="10">
    <source>
        <dbReference type="ARBA" id="ARBA00023180"/>
    </source>
</evidence>
<evidence type="ECO:0000256" key="5">
    <source>
        <dbReference type="ARBA" id="ARBA00022692"/>
    </source>
</evidence>
<dbReference type="Pfam" id="PF00474">
    <property type="entry name" value="SSF"/>
    <property type="match status" value="1"/>
</dbReference>
<feature type="transmembrane region" description="Helical" evidence="14">
    <location>
        <begin position="51"/>
        <end position="74"/>
    </location>
</feature>
<dbReference type="PROSITE" id="PS00457">
    <property type="entry name" value="NA_SOLUT_SYMP_2"/>
    <property type="match status" value="1"/>
</dbReference>
<keyword evidence="8" id="KW-0406">Ion transport</keyword>
<evidence type="ECO:0000256" key="3">
    <source>
        <dbReference type="ARBA" id="ARBA00022448"/>
    </source>
</evidence>
<dbReference type="InterPro" id="IPR051163">
    <property type="entry name" value="Sodium:Solute_Symporter_SSF"/>
</dbReference>
<dbReference type="CDD" id="cd11492">
    <property type="entry name" value="SLC5sbd_NIS-SMVT"/>
    <property type="match status" value="1"/>
</dbReference>
<accession>A0A9Q1HHV0</accession>
<dbReference type="NCBIfam" id="TIGR00813">
    <property type="entry name" value="sss"/>
    <property type="match status" value="1"/>
</dbReference>
<feature type="transmembrane region" description="Helical" evidence="14">
    <location>
        <begin position="236"/>
        <end position="255"/>
    </location>
</feature>
<evidence type="ECO:0000256" key="6">
    <source>
        <dbReference type="ARBA" id="ARBA00022989"/>
    </source>
</evidence>
<dbReference type="GO" id="GO:0015075">
    <property type="term" value="F:monoatomic ion transmembrane transporter activity"/>
    <property type="evidence" value="ECO:0007669"/>
    <property type="project" value="UniProtKB-ARBA"/>
</dbReference>
<evidence type="ECO:0000256" key="9">
    <source>
        <dbReference type="ARBA" id="ARBA00023136"/>
    </source>
</evidence>
<feature type="transmembrane region" description="Helical" evidence="14">
    <location>
        <begin position="86"/>
        <end position="105"/>
    </location>
</feature>
<keyword evidence="6 14" id="KW-1133">Transmembrane helix</keyword>
<feature type="transmembrane region" description="Helical" evidence="14">
    <location>
        <begin position="126"/>
        <end position="145"/>
    </location>
</feature>